<name>A0A6N2WSE4_9BACE</name>
<dbReference type="EC" id="2.4.1.292" evidence="3"/>
<gene>
    <name evidence="3" type="primary">pglH_4</name>
    <name evidence="3" type="ORF">BILFYP9_03624</name>
</gene>
<keyword evidence="1" id="KW-0812">Transmembrane</keyword>
<reference evidence="3" key="1">
    <citation type="submission" date="2019-11" db="EMBL/GenBank/DDBJ databases">
        <authorList>
            <person name="Feng L."/>
        </authorList>
    </citation>
    <scope>NUCLEOTIDE SEQUENCE</scope>
    <source>
        <strain evidence="3">BintestinalisLFYP9</strain>
    </source>
</reference>
<dbReference type="PANTHER" id="PTHR12526:SF630">
    <property type="entry name" value="GLYCOSYLTRANSFERASE"/>
    <property type="match status" value="1"/>
</dbReference>
<dbReference type="SUPFAM" id="SSF53756">
    <property type="entry name" value="UDP-Glycosyltransferase/glycogen phosphorylase"/>
    <property type="match status" value="1"/>
</dbReference>
<evidence type="ECO:0000259" key="2">
    <source>
        <dbReference type="Pfam" id="PF00534"/>
    </source>
</evidence>
<dbReference type="InterPro" id="IPR001296">
    <property type="entry name" value="Glyco_trans_1"/>
</dbReference>
<dbReference type="Pfam" id="PF00534">
    <property type="entry name" value="Glycos_transf_1"/>
    <property type="match status" value="1"/>
</dbReference>
<evidence type="ECO:0000256" key="1">
    <source>
        <dbReference type="SAM" id="Phobius"/>
    </source>
</evidence>
<keyword evidence="3" id="KW-0808">Transferase</keyword>
<protein>
    <submittedName>
        <fullName evidence="3">GalNAc-alpha-(1-&gt;4)-GalNAc-alpha-(1-&gt;3)-diNAcBac-PP-undecaprenol alpha-1,4-N-acetyl-D-galactosaminyltransferase</fullName>
        <ecNumber evidence="3">2.4.1.292</ecNumber>
    </submittedName>
</protein>
<dbReference type="EMBL" id="CACRSU010000047">
    <property type="protein sequence ID" value="VYT43526.1"/>
    <property type="molecule type" value="Genomic_DNA"/>
</dbReference>
<keyword evidence="3" id="KW-0328">Glycosyltransferase</keyword>
<dbReference type="AlphaFoldDB" id="A0A6N2WSE4"/>
<proteinExistence type="predicted"/>
<sequence length="362" mass="41284">MESFDILFAGHLHGFGGAEKSMIKVANALSEKGFKVAIVTFDVNNQKFEINRNVRLYFIETFAAHGLIRVFERYRKAALLLSQINVKLVISFWFQLSIIFFFLSFCFRYKVYYSERGDPTDKEYSGLNGFIRTVCFPFMNGFIFQTKGAQLCFSKRIQLKSIVIPNPVYIGYDDYSLPEERKDVIVSVGRLHEQKNFQLLINAFSKIATRYHSYMLHIYGEGPLKDSLIQLVNSLDLQDRVVFKGSVSNIYECIVDDSIFVLPSLFEGMPNALMEAMALGIPSISVDCPPGGPAELIKNGVNGFLIENNNQEELIQVLSYVIQHKDKADIVGRNAKQICYTHSIDSIMKQWELFIVNELSAY</sequence>
<dbReference type="Gene3D" id="3.40.50.2000">
    <property type="entry name" value="Glycogen Phosphorylase B"/>
    <property type="match status" value="2"/>
</dbReference>
<dbReference type="PANTHER" id="PTHR12526">
    <property type="entry name" value="GLYCOSYLTRANSFERASE"/>
    <property type="match status" value="1"/>
</dbReference>
<accession>A0A6N2WSE4</accession>
<keyword evidence="1" id="KW-0472">Membrane</keyword>
<feature type="domain" description="Glycosyl transferase family 1" evidence="2">
    <location>
        <begin position="179"/>
        <end position="337"/>
    </location>
</feature>
<evidence type="ECO:0000313" key="3">
    <source>
        <dbReference type="EMBL" id="VYT43526.1"/>
    </source>
</evidence>
<organism evidence="3">
    <name type="scientific">Bacteroides intestinalis</name>
    <dbReference type="NCBI Taxonomy" id="329854"/>
    <lineage>
        <taxon>Bacteria</taxon>
        <taxon>Pseudomonadati</taxon>
        <taxon>Bacteroidota</taxon>
        <taxon>Bacteroidia</taxon>
        <taxon>Bacteroidales</taxon>
        <taxon>Bacteroidaceae</taxon>
        <taxon>Bacteroides</taxon>
    </lineage>
</organism>
<feature type="transmembrane region" description="Helical" evidence="1">
    <location>
        <begin position="88"/>
        <end position="107"/>
    </location>
</feature>
<dbReference type="RefSeq" id="WP_171032187.1">
    <property type="nucleotide sequence ID" value="NZ_BAABZC010000003.1"/>
</dbReference>
<keyword evidence="1" id="KW-1133">Transmembrane helix</keyword>
<dbReference type="GO" id="GO:0016757">
    <property type="term" value="F:glycosyltransferase activity"/>
    <property type="evidence" value="ECO:0007669"/>
    <property type="project" value="UniProtKB-KW"/>
</dbReference>